<keyword evidence="4" id="KW-1185">Reference proteome</keyword>
<dbReference type="InterPro" id="IPR023606">
    <property type="entry name" value="CoA-Trfase_III_dom_1_sf"/>
</dbReference>
<evidence type="ECO:0000256" key="1">
    <source>
        <dbReference type="ARBA" id="ARBA00022679"/>
    </source>
</evidence>
<dbReference type="OrthoDB" id="28444at2157"/>
<dbReference type="PANTHER" id="PTHR48207">
    <property type="entry name" value="SUCCINATE--HYDROXYMETHYLGLUTARATE COA-TRANSFERASE"/>
    <property type="match status" value="1"/>
</dbReference>
<dbReference type="Gene3D" id="3.40.50.10540">
    <property type="entry name" value="Crotonobetainyl-coa:carnitine coa-transferase, domain 1"/>
    <property type="match status" value="1"/>
</dbReference>
<dbReference type="Gene3D" id="3.30.1540.10">
    <property type="entry name" value="formyl-coa transferase, domain 3"/>
    <property type="match status" value="1"/>
</dbReference>
<dbReference type="Proteomes" id="UP000199112">
    <property type="component" value="Unassembled WGS sequence"/>
</dbReference>
<evidence type="ECO:0000313" key="4">
    <source>
        <dbReference type="Proteomes" id="UP000199112"/>
    </source>
</evidence>
<dbReference type="Pfam" id="PF02515">
    <property type="entry name" value="CoA_transf_3"/>
    <property type="match status" value="1"/>
</dbReference>
<name>A0A1H6G525_9EURY</name>
<dbReference type="PANTHER" id="PTHR48207:SF3">
    <property type="entry name" value="SUCCINATE--HYDROXYMETHYLGLUTARATE COA-TRANSFERASE"/>
    <property type="match status" value="1"/>
</dbReference>
<evidence type="ECO:0000313" key="3">
    <source>
        <dbReference type="EMBL" id="SEH18181.1"/>
    </source>
</evidence>
<accession>A0A1H6G525</accession>
<evidence type="ECO:0000256" key="2">
    <source>
        <dbReference type="SAM" id="MobiDB-lite"/>
    </source>
</evidence>
<dbReference type="AlphaFoldDB" id="A0A1H6G525"/>
<sequence>MQPFDNIDVLDLTQSVAGPVSTQFLGMLGANVVKVEPPEGDAFRNLLDGAIFASVNLAGKRSVCLDLKSETGQAAAQELAEEADVVVESFRPGVVEKFGLDYESVAETNEDVVYLSLTGFGQDGPYSEWPAYDPIIQSMSGLMSTIGYKDRPPVRIGASVIDWGTGTTAAFLLSSALLDRERTGKGEHIDVNLFEVATAWMGYWVAHYTGTGEVAERSGTGFAGMAPNEVFHAANEEPFYLSVVNDHFYKRLCKTIDREDLITDERFETNDRRWENRTELREILNDEFSDYERAELCEQLASAGVPTGPLQHTDELVEDPHVAARNMLTDSHNICTDTEVKTANPPFSTTSGRPDLGDRPPKQGEHTRAVLEELGYSGDQIERMIEAGTAGPTDESE</sequence>
<feature type="region of interest" description="Disordered" evidence="2">
    <location>
        <begin position="338"/>
        <end position="397"/>
    </location>
</feature>
<dbReference type="SUPFAM" id="SSF89796">
    <property type="entry name" value="CoA-transferase family III (CaiB/BaiF)"/>
    <property type="match status" value="1"/>
</dbReference>
<proteinExistence type="predicted"/>
<dbReference type="InterPro" id="IPR050483">
    <property type="entry name" value="CoA-transferase_III_domain"/>
</dbReference>
<reference evidence="4" key="1">
    <citation type="submission" date="2016-10" db="EMBL/GenBank/DDBJ databases">
        <authorList>
            <person name="Varghese N."/>
            <person name="Submissions S."/>
        </authorList>
    </citation>
    <scope>NUCLEOTIDE SEQUENCE [LARGE SCALE GENOMIC DNA]</scope>
    <source>
        <strain evidence="4">CGMCC 1.8981</strain>
    </source>
</reference>
<keyword evidence="1 3" id="KW-0808">Transferase</keyword>
<dbReference type="EMBL" id="FNWL01000006">
    <property type="protein sequence ID" value="SEH18181.1"/>
    <property type="molecule type" value="Genomic_DNA"/>
</dbReference>
<dbReference type="GO" id="GO:0008410">
    <property type="term" value="F:CoA-transferase activity"/>
    <property type="evidence" value="ECO:0007669"/>
    <property type="project" value="TreeGrafter"/>
</dbReference>
<dbReference type="InterPro" id="IPR003673">
    <property type="entry name" value="CoA-Trfase_fam_III"/>
</dbReference>
<organism evidence="3 4">
    <name type="scientific">Natronorubrum sediminis</name>
    <dbReference type="NCBI Taxonomy" id="640943"/>
    <lineage>
        <taxon>Archaea</taxon>
        <taxon>Methanobacteriati</taxon>
        <taxon>Methanobacteriota</taxon>
        <taxon>Stenosarchaea group</taxon>
        <taxon>Halobacteria</taxon>
        <taxon>Halobacteriales</taxon>
        <taxon>Natrialbaceae</taxon>
        <taxon>Natronorubrum</taxon>
    </lineage>
</organism>
<protein>
    <submittedName>
        <fullName evidence="3">Formyl-CoA transferase</fullName>
    </submittedName>
</protein>
<gene>
    <name evidence="3" type="ORF">SAMN04487967_3720</name>
</gene>
<feature type="compositionally biased region" description="Basic and acidic residues" evidence="2">
    <location>
        <begin position="355"/>
        <end position="371"/>
    </location>
</feature>
<dbReference type="InterPro" id="IPR044855">
    <property type="entry name" value="CoA-Trfase_III_dom3_sf"/>
</dbReference>